<evidence type="ECO:0008006" key="5">
    <source>
        <dbReference type="Google" id="ProtNLM"/>
    </source>
</evidence>
<protein>
    <recommendedName>
        <fullName evidence="5">GIY-YIG nuclease family protein</fullName>
    </recommendedName>
</protein>
<name>A0A0A7TY86_9CAUD</name>
<feature type="domain" description="CapR homology" evidence="2">
    <location>
        <begin position="21"/>
        <end position="63"/>
    </location>
</feature>
<proteinExistence type="predicted"/>
<evidence type="ECO:0000313" key="3">
    <source>
        <dbReference type="EMBL" id="AJA73493.1"/>
    </source>
</evidence>
<dbReference type="Pfam" id="PF21817">
    <property type="entry name" value="CapR"/>
    <property type="match status" value="1"/>
</dbReference>
<keyword evidence="4" id="KW-1185">Reference proteome</keyword>
<gene>
    <name evidence="3" type="ORF">CPT_Shivani46</name>
</gene>
<evidence type="ECO:0000259" key="2">
    <source>
        <dbReference type="Pfam" id="PF21817"/>
    </source>
</evidence>
<dbReference type="Proteomes" id="UP000031070">
    <property type="component" value="Segment"/>
</dbReference>
<organism evidence="3 4">
    <name type="scientific">Salmonella phage Shivani</name>
    <dbReference type="NCBI Taxonomy" id="1572715"/>
    <lineage>
        <taxon>Viruses</taxon>
        <taxon>Duplodnaviria</taxon>
        <taxon>Heunggongvirae</taxon>
        <taxon>Uroviricota</taxon>
        <taxon>Caudoviricetes</taxon>
        <taxon>Demerecviridae</taxon>
        <taxon>Markadamsvirinae</taxon>
        <taxon>Tequintavirus</taxon>
        <taxon>Tequintavirus shivani</taxon>
    </lineage>
</organism>
<dbReference type="InterPro" id="IPR048793">
    <property type="entry name" value="CapR_dom"/>
</dbReference>
<dbReference type="OrthoDB" id="7350at10239"/>
<reference evidence="4" key="1">
    <citation type="submission" date="2014-11" db="EMBL/GenBank/DDBJ databases">
        <title>Complete Genome of Salmonella enterica serovar Typhimurium Siphophage Shivani.</title>
        <authorList>
            <person name="Piya D."/>
            <person name="Xie Y."/>
            <person name="Hernandez A.C."/>
            <person name="Everett G.F.K."/>
        </authorList>
    </citation>
    <scope>NUCLEOTIDE SEQUENCE [LARGE SCALE GENOMIC DNA]</scope>
</reference>
<dbReference type="RefSeq" id="YP_009194690.1">
    <property type="nucleotide sequence ID" value="NC_028754.1"/>
</dbReference>
<dbReference type="Pfam" id="PF13455">
    <property type="entry name" value="MUG113"/>
    <property type="match status" value="1"/>
</dbReference>
<dbReference type="KEGG" id="vg:26646567"/>
<sequence>MSVKINKEIFNKDLEAQGRTVRLVGEYEHNKTKTQFKCLICSNTWLTAPTNVRNKGRGCPKCAGNEKLTKDRINSLLSPRKIVLLSEYTNSTSKLKFLCNTCSHQWETTTNHVLHHSGCPNCAKTAWDTQGFLYIFVSDKGIKIGISKSVQKRLLEVKSCSGFKDLRVSSYYICGKGSKEETAKIEADLHSVYKNKRCSYGGFSGSTEFFNVSPVEVEQYIETHYEVRRCTK</sequence>
<accession>A0A0A7TY86</accession>
<evidence type="ECO:0000313" key="4">
    <source>
        <dbReference type="Proteomes" id="UP000031070"/>
    </source>
</evidence>
<dbReference type="GeneID" id="26646567"/>
<dbReference type="InterPro" id="IPR025487">
    <property type="entry name" value="DUF4379"/>
</dbReference>
<dbReference type="Pfam" id="PF14311">
    <property type="entry name" value="DUF4379"/>
    <property type="match status" value="1"/>
</dbReference>
<evidence type="ECO:0000259" key="1">
    <source>
        <dbReference type="Pfam" id="PF14311"/>
    </source>
</evidence>
<dbReference type="EMBL" id="KP143763">
    <property type="protein sequence ID" value="AJA73493.1"/>
    <property type="molecule type" value="Genomic_DNA"/>
</dbReference>
<feature type="domain" description="Treble clef zinc finger" evidence="1">
    <location>
        <begin position="90"/>
        <end position="124"/>
    </location>
</feature>